<evidence type="ECO:0000313" key="1">
    <source>
        <dbReference type="EMBL" id="CAH0376520.1"/>
    </source>
</evidence>
<organism evidence="1 2">
    <name type="scientific">Pelagomonas calceolata</name>
    <dbReference type="NCBI Taxonomy" id="35677"/>
    <lineage>
        <taxon>Eukaryota</taxon>
        <taxon>Sar</taxon>
        <taxon>Stramenopiles</taxon>
        <taxon>Ochrophyta</taxon>
        <taxon>Pelagophyceae</taxon>
        <taxon>Pelagomonadales</taxon>
        <taxon>Pelagomonadaceae</taxon>
        <taxon>Pelagomonas</taxon>
    </lineage>
</organism>
<sequence>MSTRLFLYWLPFAAMYRSWYKWWSIFFASRYFRNNLRRTRCRRIQSTLTGMRALAEPLRLPRPVCRPLRFASRWRVTRLLEWTTTGLRITKPSLISFLMFWREFAMEISFASFGSSQTRFLPVLRTDAARRFCNLSDDMALSASTAAALSCAGSCGAAVVLRWLCGASGGLQAVLRRP</sequence>
<reference evidence="1" key="1">
    <citation type="submission" date="2021-11" db="EMBL/GenBank/DDBJ databases">
        <authorList>
            <consortium name="Genoscope - CEA"/>
            <person name="William W."/>
        </authorList>
    </citation>
    <scope>NUCLEOTIDE SEQUENCE</scope>
</reference>
<proteinExistence type="predicted"/>
<dbReference type="EMBL" id="CAKKNE010000005">
    <property type="protein sequence ID" value="CAH0376520.1"/>
    <property type="molecule type" value="Genomic_DNA"/>
</dbReference>
<protein>
    <submittedName>
        <fullName evidence="1">Uncharacterized protein</fullName>
    </submittedName>
</protein>
<keyword evidence="2" id="KW-1185">Reference proteome</keyword>
<dbReference type="AlphaFoldDB" id="A0A8J2ST95"/>
<dbReference type="Proteomes" id="UP000789595">
    <property type="component" value="Unassembled WGS sequence"/>
</dbReference>
<name>A0A8J2ST95_9STRA</name>
<gene>
    <name evidence="1" type="ORF">PECAL_5P11150</name>
</gene>
<evidence type="ECO:0000313" key="2">
    <source>
        <dbReference type="Proteomes" id="UP000789595"/>
    </source>
</evidence>
<comment type="caution">
    <text evidence="1">The sequence shown here is derived from an EMBL/GenBank/DDBJ whole genome shotgun (WGS) entry which is preliminary data.</text>
</comment>
<accession>A0A8J2ST95</accession>